<evidence type="ECO:0000256" key="6">
    <source>
        <dbReference type="ARBA" id="ARBA00023136"/>
    </source>
</evidence>
<dbReference type="GO" id="GO:0035673">
    <property type="term" value="F:oligopeptide transmembrane transporter activity"/>
    <property type="evidence" value="ECO:0007669"/>
    <property type="project" value="InterPro"/>
</dbReference>
<comment type="similarity">
    <text evidence="2">Belongs to the YSL (TC 2.A.67.2) family.</text>
</comment>
<name>A0A7J0D865_9ERIC</name>
<dbReference type="InterPro" id="IPR045035">
    <property type="entry name" value="YSL-like"/>
</dbReference>
<dbReference type="InterPro" id="IPR004813">
    <property type="entry name" value="OPT"/>
</dbReference>
<dbReference type="GO" id="GO:0051980">
    <property type="term" value="F:iron-nicotianamine transmembrane transporter activity"/>
    <property type="evidence" value="ECO:0007669"/>
    <property type="project" value="TreeGrafter"/>
</dbReference>
<dbReference type="OrthoDB" id="627262at2759"/>
<dbReference type="PANTHER" id="PTHR31645:SF11">
    <property type="entry name" value="METAL-NICOTIANAMINE TRANSPORTER YSL1"/>
    <property type="match status" value="1"/>
</dbReference>
<reference evidence="10" key="1">
    <citation type="submission" date="2019-07" db="EMBL/GenBank/DDBJ databases">
        <title>De Novo Assembly of kiwifruit Actinidia rufa.</title>
        <authorList>
            <person name="Sugita-Konishi S."/>
            <person name="Sato K."/>
            <person name="Mori E."/>
            <person name="Abe Y."/>
            <person name="Kisaki G."/>
            <person name="Hamano K."/>
            <person name="Suezawa K."/>
            <person name="Otani M."/>
            <person name="Fukuda T."/>
            <person name="Manabe T."/>
            <person name="Gomi K."/>
            <person name="Tabuchi M."/>
            <person name="Akimitsu K."/>
            <person name="Kataoka I."/>
        </authorList>
    </citation>
    <scope>NUCLEOTIDE SEQUENCE [LARGE SCALE GENOMIC DNA]</scope>
    <source>
        <strain evidence="10">cv. Fuchu</strain>
    </source>
</reference>
<dbReference type="GO" id="GO:0005886">
    <property type="term" value="C:plasma membrane"/>
    <property type="evidence" value="ECO:0007669"/>
    <property type="project" value="TreeGrafter"/>
</dbReference>
<feature type="transmembrane region" description="Helical" evidence="8">
    <location>
        <begin position="162"/>
        <end position="183"/>
    </location>
</feature>
<dbReference type="PANTHER" id="PTHR31645">
    <property type="entry name" value="OLIGOPEPTIDE TRANSPORTER YGL114W-RELATED"/>
    <property type="match status" value="1"/>
</dbReference>
<keyword evidence="5 8" id="KW-1133">Transmembrane helix</keyword>
<gene>
    <name evidence="9" type="ORF">Acr_00g0004770</name>
</gene>
<dbReference type="Pfam" id="PF03169">
    <property type="entry name" value="OPT"/>
    <property type="match status" value="1"/>
</dbReference>
<feature type="transmembrane region" description="Helical" evidence="8">
    <location>
        <begin position="45"/>
        <end position="63"/>
    </location>
</feature>
<dbReference type="Proteomes" id="UP000585474">
    <property type="component" value="Unassembled WGS sequence"/>
</dbReference>
<dbReference type="EMBL" id="BJWL01000063">
    <property type="protein sequence ID" value="GFS28946.1"/>
    <property type="molecule type" value="Genomic_DNA"/>
</dbReference>
<evidence type="ECO:0000313" key="10">
    <source>
        <dbReference type="Proteomes" id="UP000585474"/>
    </source>
</evidence>
<dbReference type="GO" id="GO:0048316">
    <property type="term" value="P:seed development"/>
    <property type="evidence" value="ECO:0007669"/>
    <property type="project" value="TreeGrafter"/>
</dbReference>
<feature type="transmembrane region" description="Helical" evidence="8">
    <location>
        <begin position="113"/>
        <end position="135"/>
    </location>
</feature>
<evidence type="ECO:0000256" key="4">
    <source>
        <dbReference type="ARBA" id="ARBA00022692"/>
    </source>
</evidence>
<evidence type="ECO:0000256" key="3">
    <source>
        <dbReference type="ARBA" id="ARBA00022448"/>
    </source>
</evidence>
<keyword evidence="3" id="KW-0813">Transport</keyword>
<evidence type="ECO:0000256" key="5">
    <source>
        <dbReference type="ARBA" id="ARBA00022989"/>
    </source>
</evidence>
<organism evidence="9 10">
    <name type="scientific">Actinidia rufa</name>
    <dbReference type="NCBI Taxonomy" id="165716"/>
    <lineage>
        <taxon>Eukaryota</taxon>
        <taxon>Viridiplantae</taxon>
        <taxon>Streptophyta</taxon>
        <taxon>Embryophyta</taxon>
        <taxon>Tracheophyta</taxon>
        <taxon>Spermatophyta</taxon>
        <taxon>Magnoliopsida</taxon>
        <taxon>eudicotyledons</taxon>
        <taxon>Gunneridae</taxon>
        <taxon>Pentapetalae</taxon>
        <taxon>asterids</taxon>
        <taxon>Ericales</taxon>
        <taxon>Actinidiaceae</taxon>
        <taxon>Actinidia</taxon>
    </lineage>
</organism>
<feature type="transmembrane region" description="Helical" evidence="8">
    <location>
        <begin position="75"/>
        <end position="92"/>
    </location>
</feature>
<evidence type="ECO:0000256" key="2">
    <source>
        <dbReference type="ARBA" id="ARBA00010276"/>
    </source>
</evidence>
<keyword evidence="6 8" id="KW-0472">Membrane</keyword>
<evidence type="ECO:0000256" key="1">
    <source>
        <dbReference type="ARBA" id="ARBA00004141"/>
    </source>
</evidence>
<sequence length="199" mass="21972">MQITTSVGSMGMETEQNGKKEIEDDGEELHELEYAKRIPPWTRQITLRGVIGSFVIGGIYSVIAMKLNLTTGMTPNLNVSAALLGYIFMRTWTKMLQKFGIVTVPFTRKENTMIQTCDVACYGIAVGGGFGSYLLGLNKKTYELAGVDTVGNSAESYKEPGIGWMVGFLFVICFVGLFVLIPLRKTQKGLTRFSNFPKI</sequence>
<evidence type="ECO:0000256" key="7">
    <source>
        <dbReference type="SAM" id="MobiDB-lite"/>
    </source>
</evidence>
<dbReference type="AlphaFoldDB" id="A0A7J0D865"/>
<feature type="region of interest" description="Disordered" evidence="7">
    <location>
        <begin position="1"/>
        <end position="20"/>
    </location>
</feature>
<accession>A0A7J0D865</accession>
<dbReference type="GO" id="GO:0010039">
    <property type="term" value="P:response to iron ion"/>
    <property type="evidence" value="ECO:0007669"/>
    <property type="project" value="TreeGrafter"/>
</dbReference>
<evidence type="ECO:0000313" key="9">
    <source>
        <dbReference type="EMBL" id="GFS28946.1"/>
    </source>
</evidence>
<comment type="subcellular location">
    <subcellularLocation>
        <location evidence="1">Membrane</location>
        <topology evidence="1">Multi-pass membrane protein</topology>
    </subcellularLocation>
</comment>
<protein>
    <submittedName>
        <fullName evidence="9">YELLOW STRIPE like 1</fullName>
    </submittedName>
</protein>
<comment type="caution">
    <text evidence="9">The sequence shown here is derived from an EMBL/GenBank/DDBJ whole genome shotgun (WGS) entry which is preliminary data.</text>
</comment>
<keyword evidence="10" id="KW-1185">Reference proteome</keyword>
<keyword evidence="4 8" id="KW-0812">Transmembrane</keyword>
<evidence type="ECO:0000256" key="8">
    <source>
        <dbReference type="SAM" id="Phobius"/>
    </source>
</evidence>
<proteinExistence type="inferred from homology"/>